<dbReference type="PROSITE" id="PS00455">
    <property type="entry name" value="AMP_BINDING"/>
    <property type="match status" value="1"/>
</dbReference>
<dbReference type="Gene3D" id="2.30.38.10">
    <property type="entry name" value="Luciferase, Domain 3"/>
    <property type="match status" value="1"/>
</dbReference>
<dbReference type="STRING" id="27835.A0A0N4Y1R6"/>
<reference evidence="7" key="1">
    <citation type="submission" date="2017-02" db="UniProtKB">
        <authorList>
            <consortium name="WormBaseParasite"/>
        </authorList>
    </citation>
    <scope>IDENTIFICATION</scope>
</reference>
<dbReference type="InterPro" id="IPR020845">
    <property type="entry name" value="AMP-binding_CS"/>
</dbReference>
<dbReference type="InterPro" id="IPR025110">
    <property type="entry name" value="AMP-bd_C"/>
</dbReference>
<name>A0A0N4Y1R6_NIPBR</name>
<dbReference type="Pfam" id="PF13193">
    <property type="entry name" value="AMP-binding_C"/>
    <property type="match status" value="1"/>
</dbReference>
<keyword evidence="6" id="KW-1185">Reference proteome</keyword>
<evidence type="ECO:0000256" key="1">
    <source>
        <dbReference type="ARBA" id="ARBA00004275"/>
    </source>
</evidence>
<evidence type="ECO:0000313" key="5">
    <source>
        <dbReference type="EMBL" id="VDL73169.1"/>
    </source>
</evidence>
<evidence type="ECO:0000259" key="3">
    <source>
        <dbReference type="Pfam" id="PF00501"/>
    </source>
</evidence>
<dbReference type="SUPFAM" id="SSF56801">
    <property type="entry name" value="Acetyl-CoA synthetase-like"/>
    <property type="match status" value="2"/>
</dbReference>
<dbReference type="Pfam" id="PF00501">
    <property type="entry name" value="AMP-binding"/>
    <property type="match status" value="1"/>
</dbReference>
<gene>
    <name evidence="5" type="ORF">NBR_LOCUS9580</name>
</gene>
<feature type="domain" description="AMP-dependent synthetase/ligase" evidence="3">
    <location>
        <begin position="11"/>
        <end position="305"/>
    </location>
</feature>
<organism evidence="7">
    <name type="scientific">Nippostrongylus brasiliensis</name>
    <name type="common">Rat hookworm</name>
    <dbReference type="NCBI Taxonomy" id="27835"/>
    <lineage>
        <taxon>Eukaryota</taxon>
        <taxon>Metazoa</taxon>
        <taxon>Ecdysozoa</taxon>
        <taxon>Nematoda</taxon>
        <taxon>Chromadorea</taxon>
        <taxon>Rhabditida</taxon>
        <taxon>Rhabditina</taxon>
        <taxon>Rhabditomorpha</taxon>
        <taxon>Strongyloidea</taxon>
        <taxon>Heligmosomidae</taxon>
        <taxon>Nippostrongylus</taxon>
    </lineage>
</organism>
<dbReference type="GO" id="GO:0016405">
    <property type="term" value="F:CoA-ligase activity"/>
    <property type="evidence" value="ECO:0007669"/>
    <property type="project" value="TreeGrafter"/>
</dbReference>
<comment type="subcellular location">
    <subcellularLocation>
        <location evidence="1">Peroxisome</location>
    </subcellularLocation>
</comment>
<evidence type="ECO:0000256" key="2">
    <source>
        <dbReference type="ARBA" id="ARBA00023140"/>
    </source>
</evidence>
<evidence type="ECO:0000313" key="7">
    <source>
        <dbReference type="WBParaSite" id="NBR_0000957901-mRNA-1"/>
    </source>
</evidence>
<dbReference type="EMBL" id="UYSL01020161">
    <property type="protein sequence ID" value="VDL73169.1"/>
    <property type="molecule type" value="Genomic_DNA"/>
</dbReference>
<dbReference type="AlphaFoldDB" id="A0A0N4Y1R6"/>
<dbReference type="InterPro" id="IPR000873">
    <property type="entry name" value="AMP-dep_synth/lig_dom"/>
</dbReference>
<keyword evidence="2" id="KW-0576">Peroxisome</keyword>
<dbReference type="InterPro" id="IPR045851">
    <property type="entry name" value="AMP-bd_C_sf"/>
</dbReference>
<dbReference type="Proteomes" id="UP000271162">
    <property type="component" value="Unassembled WGS sequence"/>
</dbReference>
<sequence>MMKMHERFIIPDELRYQLEDSQAKAIITDQSLLSIARSASRQCQVKVHYRTVSKIICVSKVDVAGVDDLTSIFANPAHSQYSPVPIEMEKDLLLLPYSSGTSGLPKGVMLSHRNYVSMLASYIVKFTEDYKALGADTFVAPPYAIAMLPFYHAMGIMLFNFYCGTTQIVMNRFDLKTWLKTIQDYEIPMVSVVPAIAAQLADSPLLDNYDLSSLMVVASGSAPLSKGIVAKITKRVPHVRFREGYGMTELSMASHMSSLDTPDGSVGRVMPGMKMKIINENGQLCGPYERGEIWMSGPQVMLGYWRKPEQTREIFDSDGFMCTGDIGFYDVEGFTFISDRKKELIKVNGKQVSQFSFVEIGIHSKIIHSKIFKKITVFTPKFPSKFQQNVAIDAIKFISQRCTRKRRSSQVSPSEIEALLTSLPGISDCCVFGVPDEKYGELPVAHVVSQSIDEQRIHSFVNERLAPHKRLRGGIKFVDQLPRTSTGKLLRRLVKDEHLKSMRARDRSRL</sequence>
<accession>A0A0N4Y1R6</accession>
<dbReference type="WBParaSite" id="NBR_0000957901-mRNA-1">
    <property type="protein sequence ID" value="NBR_0000957901-mRNA-1"/>
    <property type="gene ID" value="NBR_0000957901"/>
</dbReference>
<protein>
    <submittedName>
        <fullName evidence="7">4-coumarate--CoA ligase</fullName>
    </submittedName>
</protein>
<feature type="domain" description="AMP-binding enzyme C-terminal" evidence="4">
    <location>
        <begin position="415"/>
        <end position="488"/>
    </location>
</feature>
<dbReference type="GO" id="GO:0005777">
    <property type="term" value="C:peroxisome"/>
    <property type="evidence" value="ECO:0007669"/>
    <property type="project" value="UniProtKB-SubCell"/>
</dbReference>
<evidence type="ECO:0000259" key="4">
    <source>
        <dbReference type="Pfam" id="PF13193"/>
    </source>
</evidence>
<dbReference type="PANTHER" id="PTHR24096">
    <property type="entry name" value="LONG-CHAIN-FATTY-ACID--COA LIGASE"/>
    <property type="match status" value="1"/>
</dbReference>
<dbReference type="OMA" id="GLMQDWP"/>
<evidence type="ECO:0000313" key="6">
    <source>
        <dbReference type="Proteomes" id="UP000271162"/>
    </source>
</evidence>
<dbReference type="Gene3D" id="3.30.300.30">
    <property type="match status" value="1"/>
</dbReference>
<dbReference type="PANTHER" id="PTHR24096:SF257">
    <property type="entry name" value="ACYL-COA SYNTHETASE 7"/>
    <property type="match status" value="1"/>
</dbReference>
<reference evidence="5 6" key="2">
    <citation type="submission" date="2018-11" db="EMBL/GenBank/DDBJ databases">
        <authorList>
            <consortium name="Pathogen Informatics"/>
        </authorList>
    </citation>
    <scope>NUCLEOTIDE SEQUENCE [LARGE SCALE GENOMIC DNA]</scope>
</reference>
<dbReference type="Gene3D" id="3.40.50.980">
    <property type="match status" value="2"/>
</dbReference>
<proteinExistence type="predicted"/>